<proteinExistence type="predicted"/>
<dbReference type="InterPro" id="IPR033469">
    <property type="entry name" value="CYTH-like_dom_sf"/>
</dbReference>
<dbReference type="SUPFAM" id="SSF55154">
    <property type="entry name" value="CYTH-like phosphatases"/>
    <property type="match status" value="1"/>
</dbReference>
<name>A0A6C0G2B4_9BACL</name>
<dbReference type="AlphaFoldDB" id="A0A6C0G2B4"/>
<protein>
    <recommendedName>
        <fullName evidence="3">CYTH domain-containing protein</fullName>
    </recommendedName>
</protein>
<keyword evidence="2" id="KW-1185">Reference proteome</keyword>
<dbReference type="Gene3D" id="2.40.320.10">
    <property type="entry name" value="Hypothetical Protein Pfu-838710-001"/>
    <property type="match status" value="1"/>
</dbReference>
<gene>
    <name evidence="1" type="ORF">GXP70_22935</name>
</gene>
<organism evidence="1 2">
    <name type="scientific">Paenibacillus lycopersici</name>
    <dbReference type="NCBI Taxonomy" id="2704462"/>
    <lineage>
        <taxon>Bacteria</taxon>
        <taxon>Bacillati</taxon>
        <taxon>Bacillota</taxon>
        <taxon>Bacilli</taxon>
        <taxon>Bacillales</taxon>
        <taxon>Paenibacillaceae</taxon>
        <taxon>Paenibacillus</taxon>
    </lineage>
</organism>
<evidence type="ECO:0008006" key="3">
    <source>
        <dbReference type="Google" id="ProtNLM"/>
    </source>
</evidence>
<dbReference type="RefSeq" id="WP_162358984.1">
    <property type="nucleotide sequence ID" value="NZ_CP048209.1"/>
</dbReference>
<evidence type="ECO:0000313" key="2">
    <source>
        <dbReference type="Proteomes" id="UP000476064"/>
    </source>
</evidence>
<dbReference type="KEGG" id="plyc:GXP70_22935"/>
<evidence type="ECO:0000313" key="1">
    <source>
        <dbReference type="EMBL" id="QHT62552.1"/>
    </source>
</evidence>
<dbReference type="Proteomes" id="UP000476064">
    <property type="component" value="Chromosome"/>
</dbReference>
<reference evidence="1 2" key="1">
    <citation type="submission" date="2020-01" db="EMBL/GenBank/DDBJ databases">
        <title>Paenibacillus sp. nov., isolated from tomato rhizosphere.</title>
        <authorList>
            <person name="Weon H.-Y."/>
            <person name="Lee S.A."/>
        </authorList>
    </citation>
    <scope>NUCLEOTIDE SEQUENCE [LARGE SCALE GENOMIC DNA]</scope>
    <source>
        <strain evidence="1 2">12200R-189</strain>
    </source>
</reference>
<sequence>MDERISFEKHDGIVKLNRAYKGLCKRLDEIERMLMGLGAVLQLSGVHQTDYLFRLPSQLSGEDTRRIKFRLVNGEPFGIYLYDRHSEGSDITFEFIRPADRTLVEALQRSGVPYVCISKIRTRLTFHNLYIHLDQVEGLGDIIEIEAINGESIPDVVMCALAPYLVGKLTGSNEDYFQAIEERKEQGC</sequence>
<dbReference type="EMBL" id="CP048209">
    <property type="protein sequence ID" value="QHT62552.1"/>
    <property type="molecule type" value="Genomic_DNA"/>
</dbReference>
<accession>A0A6C0G2B4</accession>